<evidence type="ECO:0000256" key="2">
    <source>
        <dbReference type="ARBA" id="ARBA00022763"/>
    </source>
</evidence>
<dbReference type="InterPro" id="IPR051055">
    <property type="entry name" value="PIF1_helicase"/>
</dbReference>
<keyword evidence="6" id="KW-0238">DNA-binding</keyword>
<evidence type="ECO:0000259" key="9">
    <source>
        <dbReference type="Pfam" id="PF21530"/>
    </source>
</evidence>
<dbReference type="PANTHER" id="PTHR47642:SF5">
    <property type="entry name" value="ATP-DEPENDENT DNA HELICASE"/>
    <property type="match status" value="1"/>
</dbReference>
<keyword evidence="4" id="KW-0347">Helicase</keyword>
<keyword evidence="2" id="KW-0227">DNA damage</keyword>
<dbReference type="AlphaFoldDB" id="A0A8B6GBG7"/>
<evidence type="ECO:0000256" key="4">
    <source>
        <dbReference type="ARBA" id="ARBA00022806"/>
    </source>
</evidence>
<keyword evidence="1" id="KW-0547">Nucleotide-binding</keyword>
<keyword evidence="3" id="KW-0378">Hydrolase</keyword>
<protein>
    <recommendedName>
        <fullName evidence="9">DNA helicase Pif1-like 2B domain-containing protein</fullName>
    </recommendedName>
</protein>
<evidence type="ECO:0000256" key="1">
    <source>
        <dbReference type="ARBA" id="ARBA00022741"/>
    </source>
</evidence>
<evidence type="ECO:0000256" key="5">
    <source>
        <dbReference type="ARBA" id="ARBA00022840"/>
    </source>
</evidence>
<proteinExistence type="predicted"/>
<keyword evidence="8" id="KW-0413">Isomerase</keyword>
<keyword evidence="5" id="KW-0067">ATP-binding</keyword>
<reference evidence="10" key="1">
    <citation type="submission" date="2018-11" db="EMBL/GenBank/DDBJ databases">
        <authorList>
            <person name="Alioto T."/>
            <person name="Alioto T."/>
        </authorList>
    </citation>
    <scope>NUCLEOTIDE SEQUENCE</scope>
</reference>
<feature type="domain" description="DNA helicase Pif1-like 2B" evidence="9">
    <location>
        <begin position="3"/>
        <end position="31"/>
    </location>
</feature>
<accession>A0A8B6GBG7</accession>
<dbReference type="OrthoDB" id="6152543at2759"/>
<evidence type="ECO:0000256" key="8">
    <source>
        <dbReference type="ARBA" id="ARBA00023235"/>
    </source>
</evidence>
<evidence type="ECO:0000256" key="7">
    <source>
        <dbReference type="ARBA" id="ARBA00023204"/>
    </source>
</evidence>
<evidence type="ECO:0000256" key="6">
    <source>
        <dbReference type="ARBA" id="ARBA00023125"/>
    </source>
</evidence>
<keyword evidence="11" id="KW-1185">Reference proteome</keyword>
<evidence type="ECO:0000313" key="11">
    <source>
        <dbReference type="Proteomes" id="UP000596742"/>
    </source>
</evidence>
<keyword evidence="7" id="KW-0234">DNA repair</keyword>
<gene>
    <name evidence="10" type="ORF">MGAL_10B067374</name>
</gene>
<dbReference type="EMBL" id="UYJE01008170">
    <property type="protein sequence ID" value="VDI61726.1"/>
    <property type="molecule type" value="Genomic_DNA"/>
</dbReference>
<dbReference type="Pfam" id="PF21530">
    <property type="entry name" value="Pif1_2B_dom"/>
    <property type="match status" value="1"/>
</dbReference>
<organism evidence="10 11">
    <name type="scientific">Mytilus galloprovincialis</name>
    <name type="common">Mediterranean mussel</name>
    <dbReference type="NCBI Taxonomy" id="29158"/>
    <lineage>
        <taxon>Eukaryota</taxon>
        <taxon>Metazoa</taxon>
        <taxon>Spiralia</taxon>
        <taxon>Lophotrochozoa</taxon>
        <taxon>Mollusca</taxon>
        <taxon>Bivalvia</taxon>
        <taxon>Autobranchia</taxon>
        <taxon>Pteriomorphia</taxon>
        <taxon>Mytilida</taxon>
        <taxon>Mytiloidea</taxon>
        <taxon>Mytilidae</taxon>
        <taxon>Mytilinae</taxon>
        <taxon>Mytilus</taxon>
    </lineage>
</organism>
<name>A0A8B6GBG7_MYTGA</name>
<evidence type="ECO:0000313" key="10">
    <source>
        <dbReference type="EMBL" id="VDI61726.1"/>
    </source>
</evidence>
<sequence>MKLTVAVGAKIMLTRNVDVSDGLVNGAQGTIKMIIKRRNNSSTISNVVALLVQFDDANTGSNARKQSRFPVENKQFSSATPIARSEISFTLS</sequence>
<dbReference type="PANTHER" id="PTHR47642">
    <property type="entry name" value="ATP-DEPENDENT DNA HELICASE"/>
    <property type="match status" value="1"/>
</dbReference>
<dbReference type="InterPro" id="IPR049163">
    <property type="entry name" value="Pif1-like_2B_dom"/>
</dbReference>
<dbReference type="Proteomes" id="UP000596742">
    <property type="component" value="Unassembled WGS sequence"/>
</dbReference>
<comment type="caution">
    <text evidence="10">The sequence shown here is derived from an EMBL/GenBank/DDBJ whole genome shotgun (WGS) entry which is preliminary data.</text>
</comment>
<evidence type="ECO:0000256" key="3">
    <source>
        <dbReference type="ARBA" id="ARBA00022801"/>
    </source>
</evidence>